<dbReference type="EMBL" id="CP039393">
    <property type="protein sequence ID" value="QCD35342.1"/>
    <property type="molecule type" value="Genomic_DNA"/>
</dbReference>
<keyword evidence="2" id="KW-1185">Reference proteome</keyword>
<dbReference type="Proteomes" id="UP000297031">
    <property type="component" value="Chromosome"/>
</dbReference>
<dbReference type="AlphaFoldDB" id="A0A4P7VGJ1"/>
<name>A0A4P7VGJ1_9BACT</name>
<protein>
    <submittedName>
        <fullName evidence="1">Uncharacterized protein</fullName>
    </submittedName>
</protein>
<evidence type="ECO:0000313" key="1">
    <source>
        <dbReference type="EMBL" id="QCD35342.1"/>
    </source>
</evidence>
<reference evidence="1 2" key="1">
    <citation type="submission" date="2019-02" db="EMBL/GenBank/DDBJ databases">
        <title>Isolation and identification of novel species under the genus Muribaculum.</title>
        <authorList>
            <person name="Miyake S."/>
            <person name="Ding Y."/>
            <person name="Low A."/>
            <person name="Soh M."/>
            <person name="Seedorf H."/>
        </authorList>
    </citation>
    <scope>NUCLEOTIDE SEQUENCE [LARGE SCALE GENOMIC DNA]</scope>
    <source>
        <strain evidence="1 2">TLL-A4</strain>
    </source>
</reference>
<sequence>MTENRIRPIDDIRIELYDDNGMVDAYQGSGYHTVDEAIRNAFDGVRSEMNIEDYVFKVINLTTGTSARYRINAGGNVKILPEM</sequence>
<evidence type="ECO:0000313" key="2">
    <source>
        <dbReference type="Proteomes" id="UP000297031"/>
    </source>
</evidence>
<accession>A0A4P7VGJ1</accession>
<organism evidence="1 2">
    <name type="scientific">Muribaculum gordoncarteri</name>
    <dbReference type="NCBI Taxonomy" id="2530390"/>
    <lineage>
        <taxon>Bacteria</taxon>
        <taxon>Pseudomonadati</taxon>
        <taxon>Bacteroidota</taxon>
        <taxon>Bacteroidia</taxon>
        <taxon>Bacteroidales</taxon>
        <taxon>Muribaculaceae</taxon>
        <taxon>Muribaculum</taxon>
    </lineage>
</organism>
<dbReference type="RefSeq" id="WP_136410085.1">
    <property type="nucleotide sequence ID" value="NZ_CP039393.1"/>
</dbReference>
<gene>
    <name evidence="1" type="ORF">E7746_05255</name>
</gene>
<dbReference type="KEGG" id="mgod:E7746_05255"/>
<proteinExistence type="predicted"/>
<dbReference type="OrthoDB" id="1097707at2"/>